<dbReference type="Bgee" id="FBgn0190787">
    <property type="expression patterns" value="Expressed in adult organism and 3 other cell types or tissues"/>
</dbReference>
<dbReference type="PhylomeDB" id="B4QTE0"/>
<protein>
    <submittedName>
        <fullName evidence="6">GD19285</fullName>
    </submittedName>
</protein>
<dbReference type="Proteomes" id="UP000000304">
    <property type="component" value="Chromosome 3R"/>
</dbReference>
<evidence type="ECO:0000256" key="2">
    <source>
        <dbReference type="ARBA" id="ARBA00022670"/>
    </source>
</evidence>
<dbReference type="InterPro" id="IPR029058">
    <property type="entry name" value="AB_hydrolase_fold"/>
</dbReference>
<keyword evidence="5" id="KW-0325">Glycoprotein</keyword>
<dbReference type="HOGENOM" id="CLU_1534061_0_0_1"/>
<dbReference type="Pfam" id="PF05577">
    <property type="entry name" value="Peptidase_S28"/>
    <property type="match status" value="1"/>
</dbReference>
<name>B4QTE0_DROSI</name>
<dbReference type="Gene3D" id="3.40.50.1820">
    <property type="entry name" value="alpha/beta hydrolase"/>
    <property type="match status" value="1"/>
</dbReference>
<dbReference type="ESTHER" id="drome-CG3734">
    <property type="family name" value="Prolylcarboxypeptidase"/>
</dbReference>
<sequence>MAGSNDLIGVAGYLLDVFEESGGKCHDLSYDAITALLLDTNYNGNIMRQWIFQTCNEYGWYQTSGSRAQPFGTQFPVTYYTTMCADLYGSEYSNEFISNQVSITNQFFGGLSPNVENVYLTHGQLDPWRAMGIQDETQATIIPEHAHCKDFNSISSSDTAEMRASKERIAELVREWVK</sequence>
<keyword evidence="3" id="KW-0732">Signal</keyword>
<proteinExistence type="inferred from homology"/>
<dbReference type="InterPro" id="IPR042269">
    <property type="entry name" value="Ser_carbopepase_S28_SKS"/>
</dbReference>
<keyword evidence="2" id="KW-0645">Protease</keyword>
<dbReference type="PANTHER" id="PTHR11010:SF5">
    <property type="entry name" value="RE36938P-RELATED"/>
    <property type="match status" value="1"/>
</dbReference>
<dbReference type="PANTHER" id="PTHR11010">
    <property type="entry name" value="PROTEASE S28 PRO-X CARBOXYPEPTIDASE-RELATED"/>
    <property type="match status" value="1"/>
</dbReference>
<dbReference type="EMBL" id="CM000364">
    <property type="protein sequence ID" value="EDX12342.1"/>
    <property type="molecule type" value="Genomic_DNA"/>
</dbReference>
<dbReference type="OMA" id="FYETCED"/>
<evidence type="ECO:0000256" key="1">
    <source>
        <dbReference type="ARBA" id="ARBA00011079"/>
    </source>
</evidence>
<dbReference type="GO" id="GO:0008239">
    <property type="term" value="F:dipeptidyl-peptidase activity"/>
    <property type="evidence" value="ECO:0007669"/>
    <property type="project" value="TreeGrafter"/>
</dbReference>
<gene>
    <name evidence="6" type="primary">Dsim\GD19285</name>
    <name evidence="6" type="ORF">Dsim_GD19285</name>
</gene>
<evidence type="ECO:0000256" key="3">
    <source>
        <dbReference type="ARBA" id="ARBA00022729"/>
    </source>
</evidence>
<evidence type="ECO:0000256" key="4">
    <source>
        <dbReference type="ARBA" id="ARBA00022801"/>
    </source>
</evidence>
<dbReference type="InterPro" id="IPR008758">
    <property type="entry name" value="Peptidase_S28"/>
</dbReference>
<evidence type="ECO:0000256" key="5">
    <source>
        <dbReference type="ARBA" id="ARBA00023180"/>
    </source>
</evidence>
<dbReference type="Gene3D" id="1.20.120.980">
    <property type="entry name" value="Serine carboxypeptidase S28, SKS domain"/>
    <property type="match status" value="1"/>
</dbReference>
<dbReference type="STRING" id="7240.B4QTE0"/>
<dbReference type="AlphaFoldDB" id="B4QTE0"/>
<dbReference type="GO" id="GO:0070008">
    <property type="term" value="F:serine-type exopeptidase activity"/>
    <property type="evidence" value="ECO:0007669"/>
    <property type="project" value="InterPro"/>
</dbReference>
<comment type="similarity">
    <text evidence="1">Belongs to the peptidase S28 family.</text>
</comment>
<evidence type="ECO:0000313" key="7">
    <source>
        <dbReference type="Proteomes" id="UP000000304"/>
    </source>
</evidence>
<reference evidence="6 7" key="1">
    <citation type="journal article" date="2007" name="Nature">
        <title>Evolution of genes and genomes on the Drosophila phylogeny.</title>
        <authorList>
            <consortium name="Drosophila 12 Genomes Consortium"/>
            <person name="Clark A.G."/>
            <person name="Eisen M.B."/>
            <person name="Smith D.R."/>
            <person name="Bergman C.M."/>
            <person name="Oliver B."/>
            <person name="Markow T.A."/>
            <person name="Kaufman T.C."/>
            <person name="Kellis M."/>
            <person name="Gelbart W."/>
            <person name="Iyer V.N."/>
            <person name="Pollard D.A."/>
            <person name="Sackton T.B."/>
            <person name="Larracuente A.M."/>
            <person name="Singh N.D."/>
            <person name="Abad J.P."/>
            <person name="Abt D.N."/>
            <person name="Adryan B."/>
            <person name="Aguade M."/>
            <person name="Akashi H."/>
            <person name="Anderson W.W."/>
            <person name="Aquadro C.F."/>
            <person name="Ardell D.H."/>
            <person name="Arguello R."/>
            <person name="Artieri C.G."/>
            <person name="Barbash D.A."/>
            <person name="Barker D."/>
            <person name="Barsanti P."/>
            <person name="Batterham P."/>
            <person name="Batzoglou S."/>
            <person name="Begun D."/>
            <person name="Bhutkar A."/>
            <person name="Blanco E."/>
            <person name="Bosak S.A."/>
            <person name="Bradley R.K."/>
            <person name="Brand A.D."/>
            <person name="Brent M.R."/>
            <person name="Brooks A.N."/>
            <person name="Brown R.H."/>
            <person name="Butlin R.K."/>
            <person name="Caggese C."/>
            <person name="Calvi B.R."/>
            <person name="Bernardo de Carvalho A."/>
            <person name="Caspi A."/>
            <person name="Castrezana S."/>
            <person name="Celniker S.E."/>
            <person name="Chang J.L."/>
            <person name="Chapple C."/>
            <person name="Chatterji S."/>
            <person name="Chinwalla A."/>
            <person name="Civetta A."/>
            <person name="Clifton S.W."/>
            <person name="Comeron J.M."/>
            <person name="Costello J.C."/>
            <person name="Coyne J.A."/>
            <person name="Daub J."/>
            <person name="David R.G."/>
            <person name="Delcher A.L."/>
            <person name="Delehaunty K."/>
            <person name="Do C.B."/>
            <person name="Ebling H."/>
            <person name="Edwards K."/>
            <person name="Eickbush T."/>
            <person name="Evans J.D."/>
            <person name="Filipski A."/>
            <person name="Findeiss S."/>
            <person name="Freyhult E."/>
            <person name="Fulton L."/>
            <person name="Fulton R."/>
            <person name="Garcia A.C."/>
            <person name="Gardiner A."/>
            <person name="Garfield D.A."/>
            <person name="Garvin B.E."/>
            <person name="Gibson G."/>
            <person name="Gilbert D."/>
            <person name="Gnerre S."/>
            <person name="Godfrey J."/>
            <person name="Good R."/>
            <person name="Gotea V."/>
            <person name="Gravely B."/>
            <person name="Greenberg A.J."/>
            <person name="Griffiths-Jones S."/>
            <person name="Gross S."/>
            <person name="Guigo R."/>
            <person name="Gustafson E.A."/>
            <person name="Haerty W."/>
            <person name="Hahn M.W."/>
            <person name="Halligan D.L."/>
            <person name="Halpern A.L."/>
            <person name="Halter G.M."/>
            <person name="Han M.V."/>
            <person name="Heger A."/>
            <person name="Hillier L."/>
            <person name="Hinrichs A.S."/>
            <person name="Holmes I."/>
            <person name="Hoskins R.A."/>
            <person name="Hubisz M.J."/>
            <person name="Hultmark D."/>
            <person name="Huntley M.A."/>
            <person name="Jaffe D.B."/>
            <person name="Jagadeeshan S."/>
            <person name="Jeck W.R."/>
            <person name="Johnson J."/>
            <person name="Jones C.D."/>
            <person name="Jordan W.C."/>
            <person name="Karpen G.H."/>
            <person name="Kataoka E."/>
            <person name="Keightley P.D."/>
            <person name="Kheradpour P."/>
            <person name="Kirkness E.F."/>
            <person name="Koerich L.B."/>
            <person name="Kristiansen K."/>
            <person name="Kudrna D."/>
            <person name="Kulathinal R.J."/>
            <person name="Kumar S."/>
            <person name="Kwok R."/>
            <person name="Lander E."/>
            <person name="Langley C.H."/>
            <person name="Lapoint R."/>
            <person name="Lazzaro B.P."/>
            <person name="Lee S.J."/>
            <person name="Levesque L."/>
            <person name="Li R."/>
            <person name="Lin C.F."/>
            <person name="Lin M.F."/>
            <person name="Lindblad-Toh K."/>
            <person name="Llopart A."/>
            <person name="Long M."/>
            <person name="Low L."/>
            <person name="Lozovsky E."/>
            <person name="Lu J."/>
            <person name="Luo M."/>
            <person name="Machado C.A."/>
            <person name="Makalowski W."/>
            <person name="Marzo M."/>
            <person name="Matsuda M."/>
            <person name="Matzkin L."/>
            <person name="McAllister B."/>
            <person name="McBride C.S."/>
            <person name="McKernan B."/>
            <person name="McKernan K."/>
            <person name="Mendez-Lago M."/>
            <person name="Minx P."/>
            <person name="Mollenhauer M.U."/>
            <person name="Montooth K."/>
            <person name="Mount S.M."/>
            <person name="Mu X."/>
            <person name="Myers E."/>
            <person name="Negre B."/>
            <person name="Newfeld S."/>
            <person name="Nielsen R."/>
            <person name="Noor M.A."/>
            <person name="O'Grady P."/>
            <person name="Pachter L."/>
            <person name="Papaceit M."/>
            <person name="Parisi M.J."/>
            <person name="Parisi M."/>
            <person name="Parts L."/>
            <person name="Pedersen J.S."/>
            <person name="Pesole G."/>
            <person name="Phillippy A.M."/>
            <person name="Ponting C.P."/>
            <person name="Pop M."/>
            <person name="Porcelli D."/>
            <person name="Powell J.R."/>
            <person name="Prohaska S."/>
            <person name="Pruitt K."/>
            <person name="Puig M."/>
            <person name="Quesneville H."/>
            <person name="Ram K.R."/>
            <person name="Rand D."/>
            <person name="Rasmussen M.D."/>
            <person name="Reed L.K."/>
            <person name="Reenan R."/>
            <person name="Reily A."/>
            <person name="Remington K.A."/>
            <person name="Rieger T.T."/>
            <person name="Ritchie M.G."/>
            <person name="Robin C."/>
            <person name="Rogers Y.H."/>
            <person name="Rohde C."/>
            <person name="Rozas J."/>
            <person name="Rubenfield M.J."/>
            <person name="Ruiz A."/>
            <person name="Russo S."/>
            <person name="Salzberg S.L."/>
            <person name="Sanchez-Gracia A."/>
            <person name="Saranga D.J."/>
            <person name="Sato H."/>
            <person name="Schaeffer S.W."/>
            <person name="Schatz M.C."/>
            <person name="Schlenke T."/>
            <person name="Schwartz R."/>
            <person name="Segarra C."/>
            <person name="Singh R.S."/>
            <person name="Sirot L."/>
            <person name="Sirota M."/>
            <person name="Sisneros N.B."/>
            <person name="Smith C.D."/>
            <person name="Smith T.F."/>
            <person name="Spieth J."/>
            <person name="Stage D.E."/>
            <person name="Stark A."/>
            <person name="Stephan W."/>
            <person name="Strausberg R.L."/>
            <person name="Strempel S."/>
            <person name="Sturgill D."/>
            <person name="Sutton G."/>
            <person name="Sutton G.G."/>
            <person name="Tao W."/>
            <person name="Teichmann S."/>
            <person name="Tobari Y.N."/>
            <person name="Tomimura Y."/>
            <person name="Tsolas J.M."/>
            <person name="Valente V.L."/>
            <person name="Venter E."/>
            <person name="Venter J.C."/>
            <person name="Vicario S."/>
            <person name="Vieira F.G."/>
            <person name="Vilella A.J."/>
            <person name="Villasante A."/>
            <person name="Walenz B."/>
            <person name="Wang J."/>
            <person name="Wasserman M."/>
            <person name="Watts T."/>
            <person name="Wilson D."/>
            <person name="Wilson R.K."/>
            <person name="Wing R.A."/>
            <person name="Wolfner M.F."/>
            <person name="Wong A."/>
            <person name="Wong G.K."/>
            <person name="Wu C.I."/>
            <person name="Wu G."/>
            <person name="Yamamoto D."/>
            <person name="Yang H.P."/>
            <person name="Yang S.P."/>
            <person name="Yorke J.A."/>
            <person name="Yoshida K."/>
            <person name="Zdobnov E."/>
            <person name="Zhang P."/>
            <person name="Zhang Y."/>
            <person name="Zimin A.V."/>
            <person name="Baldwin J."/>
            <person name="Abdouelleil A."/>
            <person name="Abdulkadir J."/>
            <person name="Abebe A."/>
            <person name="Abera B."/>
            <person name="Abreu J."/>
            <person name="Acer S.C."/>
            <person name="Aftuck L."/>
            <person name="Alexander A."/>
            <person name="An P."/>
            <person name="Anderson E."/>
            <person name="Anderson S."/>
            <person name="Arachi H."/>
            <person name="Azer M."/>
            <person name="Bachantsang P."/>
            <person name="Barry A."/>
            <person name="Bayul T."/>
            <person name="Berlin A."/>
            <person name="Bessette D."/>
            <person name="Bloom T."/>
            <person name="Blye J."/>
            <person name="Boguslavskiy L."/>
            <person name="Bonnet C."/>
            <person name="Boukhgalter B."/>
            <person name="Bourzgui I."/>
            <person name="Brown A."/>
            <person name="Cahill P."/>
            <person name="Channer S."/>
            <person name="Cheshatsang Y."/>
            <person name="Chuda L."/>
            <person name="Citroen M."/>
            <person name="Collymore A."/>
            <person name="Cooke P."/>
            <person name="Costello M."/>
            <person name="D'Aco K."/>
            <person name="Daza R."/>
            <person name="De Haan G."/>
            <person name="DeGray S."/>
            <person name="DeMaso C."/>
            <person name="Dhargay N."/>
            <person name="Dooley K."/>
            <person name="Dooley E."/>
            <person name="Doricent M."/>
            <person name="Dorje P."/>
            <person name="Dorjee K."/>
            <person name="Dupes A."/>
            <person name="Elong R."/>
            <person name="Falk J."/>
            <person name="Farina A."/>
            <person name="Faro S."/>
            <person name="Ferguson D."/>
            <person name="Fisher S."/>
            <person name="Foley C.D."/>
            <person name="Franke A."/>
            <person name="Friedrich D."/>
            <person name="Gadbois L."/>
            <person name="Gearin G."/>
            <person name="Gearin C.R."/>
            <person name="Giannoukos G."/>
            <person name="Goode T."/>
            <person name="Graham J."/>
            <person name="Grandbois E."/>
            <person name="Grewal S."/>
            <person name="Gyaltsen K."/>
            <person name="Hafez N."/>
            <person name="Hagos B."/>
            <person name="Hall J."/>
            <person name="Henson C."/>
            <person name="Hollinger A."/>
            <person name="Honan T."/>
            <person name="Huard M.D."/>
            <person name="Hughes L."/>
            <person name="Hurhula B."/>
            <person name="Husby M.E."/>
            <person name="Kamat A."/>
            <person name="Kanga B."/>
            <person name="Kashin S."/>
            <person name="Khazanovich D."/>
            <person name="Kisner P."/>
            <person name="Lance K."/>
            <person name="Lara M."/>
            <person name="Lee W."/>
            <person name="Lennon N."/>
            <person name="Letendre F."/>
            <person name="LeVine R."/>
            <person name="Lipovsky A."/>
            <person name="Liu X."/>
            <person name="Liu J."/>
            <person name="Liu S."/>
            <person name="Lokyitsang T."/>
            <person name="Lokyitsang Y."/>
            <person name="Lubonja R."/>
            <person name="Lui A."/>
            <person name="MacDonald P."/>
            <person name="Magnisalis V."/>
            <person name="Maru K."/>
            <person name="Matthews C."/>
            <person name="McCusker W."/>
            <person name="McDonough S."/>
            <person name="Mehta T."/>
            <person name="Meldrim J."/>
            <person name="Meneus L."/>
            <person name="Mihai O."/>
            <person name="Mihalev A."/>
            <person name="Mihova T."/>
            <person name="Mittelman R."/>
            <person name="Mlenga V."/>
            <person name="Montmayeur A."/>
            <person name="Mulrain L."/>
            <person name="Navidi A."/>
            <person name="Naylor J."/>
            <person name="Negash T."/>
            <person name="Nguyen T."/>
            <person name="Nguyen N."/>
            <person name="Nicol R."/>
            <person name="Norbu C."/>
            <person name="Norbu N."/>
            <person name="Novod N."/>
            <person name="O'Neill B."/>
            <person name="Osman S."/>
            <person name="Markiewicz E."/>
            <person name="Oyono O.L."/>
            <person name="Patti C."/>
            <person name="Phunkhang P."/>
            <person name="Pierre F."/>
            <person name="Priest M."/>
            <person name="Raghuraman S."/>
            <person name="Rege F."/>
            <person name="Reyes R."/>
            <person name="Rise C."/>
            <person name="Rogov P."/>
            <person name="Ross K."/>
            <person name="Ryan E."/>
            <person name="Settipalli S."/>
            <person name="Shea T."/>
            <person name="Sherpa N."/>
            <person name="Shi L."/>
            <person name="Shih D."/>
            <person name="Sparrow T."/>
            <person name="Spaulding J."/>
            <person name="Stalker J."/>
            <person name="Stange-Thomann N."/>
            <person name="Stavropoulos S."/>
            <person name="Stone C."/>
            <person name="Strader C."/>
            <person name="Tesfaye S."/>
            <person name="Thomson T."/>
            <person name="Thoulutsang Y."/>
            <person name="Thoulutsang D."/>
            <person name="Topham K."/>
            <person name="Topping I."/>
            <person name="Tsamla T."/>
            <person name="Vassiliev H."/>
            <person name="Vo A."/>
            <person name="Wangchuk T."/>
            <person name="Wangdi T."/>
            <person name="Weiand M."/>
            <person name="Wilkinson J."/>
            <person name="Wilson A."/>
            <person name="Yadav S."/>
            <person name="Young G."/>
            <person name="Yu Q."/>
            <person name="Zembek L."/>
            <person name="Zhong D."/>
            <person name="Zimmer A."/>
            <person name="Zwirko Z."/>
            <person name="Jaffe D.B."/>
            <person name="Alvarez P."/>
            <person name="Brockman W."/>
            <person name="Butler J."/>
            <person name="Chin C."/>
            <person name="Gnerre S."/>
            <person name="Grabherr M."/>
            <person name="Kleber M."/>
            <person name="Mauceli E."/>
            <person name="MacCallum I."/>
        </authorList>
    </citation>
    <scope>NUCLEOTIDE SEQUENCE [LARGE SCALE GENOMIC DNA]</scope>
    <source>
        <strain evidence="7">white501</strain>
    </source>
</reference>
<organism evidence="6 7">
    <name type="scientific">Drosophila simulans</name>
    <name type="common">Fruit fly</name>
    <dbReference type="NCBI Taxonomy" id="7240"/>
    <lineage>
        <taxon>Eukaryota</taxon>
        <taxon>Metazoa</taxon>
        <taxon>Ecdysozoa</taxon>
        <taxon>Arthropoda</taxon>
        <taxon>Hexapoda</taxon>
        <taxon>Insecta</taxon>
        <taxon>Pterygota</taxon>
        <taxon>Neoptera</taxon>
        <taxon>Endopterygota</taxon>
        <taxon>Diptera</taxon>
        <taxon>Brachycera</taxon>
        <taxon>Muscomorpha</taxon>
        <taxon>Ephydroidea</taxon>
        <taxon>Drosophilidae</taxon>
        <taxon>Drosophila</taxon>
        <taxon>Sophophora</taxon>
    </lineage>
</organism>
<keyword evidence="7" id="KW-1185">Reference proteome</keyword>
<keyword evidence="4" id="KW-0378">Hydrolase</keyword>
<evidence type="ECO:0000313" key="6">
    <source>
        <dbReference type="EMBL" id="EDX12342.1"/>
    </source>
</evidence>
<dbReference type="GO" id="GO:0006508">
    <property type="term" value="P:proteolysis"/>
    <property type="evidence" value="ECO:0007669"/>
    <property type="project" value="UniProtKB-KW"/>
</dbReference>
<dbReference type="OrthoDB" id="1735038at2759"/>
<accession>B4QTE0</accession>